<dbReference type="PANTHER" id="PTHR36509:SF2">
    <property type="entry name" value="BLL3101 PROTEIN"/>
    <property type="match status" value="1"/>
</dbReference>
<dbReference type="Gene3D" id="2.60.40.1610">
    <property type="entry name" value="Domain of unknown function DUF1254"/>
    <property type="match status" value="1"/>
</dbReference>
<dbReference type="InterPro" id="IPR037049">
    <property type="entry name" value="DUF1214_C_sf"/>
</dbReference>
<feature type="region of interest" description="Disordered" evidence="1">
    <location>
        <begin position="453"/>
        <end position="473"/>
    </location>
</feature>
<feature type="region of interest" description="Disordered" evidence="1">
    <location>
        <begin position="208"/>
        <end position="227"/>
    </location>
</feature>
<dbReference type="InterPro" id="IPR010679">
    <property type="entry name" value="DUF1254"/>
</dbReference>
<evidence type="ECO:0000313" key="4">
    <source>
        <dbReference type="EMBL" id="CAB4692074.1"/>
    </source>
</evidence>
<evidence type="ECO:0000259" key="2">
    <source>
        <dbReference type="Pfam" id="PF06742"/>
    </source>
</evidence>
<organism evidence="4">
    <name type="scientific">freshwater metagenome</name>
    <dbReference type="NCBI Taxonomy" id="449393"/>
    <lineage>
        <taxon>unclassified sequences</taxon>
        <taxon>metagenomes</taxon>
        <taxon>ecological metagenomes</taxon>
    </lineage>
</organism>
<dbReference type="Gene3D" id="2.60.120.600">
    <property type="entry name" value="Domain of unknown function DUF1214, C-terminal domain"/>
    <property type="match status" value="1"/>
</dbReference>
<dbReference type="EMBL" id="CAEZXR010000037">
    <property type="protein sequence ID" value="CAB4692074.1"/>
    <property type="molecule type" value="Genomic_DNA"/>
</dbReference>
<dbReference type="Pfam" id="PF06742">
    <property type="entry name" value="DUF1214"/>
    <property type="match status" value="1"/>
</dbReference>
<protein>
    <submittedName>
        <fullName evidence="4">Unannotated protein</fullName>
    </submittedName>
</protein>
<dbReference type="AlphaFoldDB" id="A0A6J6P6T7"/>
<name>A0A6J6P6T7_9ZZZZ</name>
<accession>A0A6J6P6T7</accession>
<feature type="domain" description="DUF1214" evidence="2">
    <location>
        <begin position="343"/>
        <end position="451"/>
    </location>
</feature>
<evidence type="ECO:0000256" key="1">
    <source>
        <dbReference type="SAM" id="MobiDB-lite"/>
    </source>
</evidence>
<dbReference type="Pfam" id="PF06863">
    <property type="entry name" value="DUF1254"/>
    <property type="match status" value="1"/>
</dbReference>
<proteinExistence type="predicted"/>
<dbReference type="InterPro" id="IPR010621">
    <property type="entry name" value="DUF1214"/>
</dbReference>
<dbReference type="InterPro" id="IPR037050">
    <property type="entry name" value="DUF1254_sf"/>
</dbReference>
<dbReference type="SUPFAM" id="SSF160935">
    <property type="entry name" value="VPA0735-like"/>
    <property type="match status" value="1"/>
</dbReference>
<gene>
    <name evidence="4" type="ORF">UFOPK2579_00473</name>
</gene>
<dbReference type="PANTHER" id="PTHR36509">
    <property type="entry name" value="BLL3101 PROTEIN"/>
    <property type="match status" value="1"/>
</dbReference>
<sequence>MRRLLSALVAACATVVALPVVVAPGASSAADPATALTIGREAYQYGFPLLESLRVRTEMTSVRCPDEVGNAPLNSFSHAREFADPTVRSVVAPNTDTLYSIAHLDLGRGPVVLRHPDMGRRYYSFAMLDPYTNVIAIPGSREDGPGASATQVRWTRRPGSTPASAYDRVVTSRYRYVWVIGRTLATGAADQRRAHRLMLRYTLTGPDGTQRTFPRSCRPGPPDQHPTPTDGAAFVRRLNTALAQSPPPARDDPLLTRLAAYGIGPGLSPEDAGLDPVTLEALYTGISTAAMLLPREVTVRALSVAVTHDGWFDPPPAIGRYGTDYELRAQIASAGLGANTREEATYPVGVTDGTGVLYVGANDYRLTFAADELPPARYFWSLTMYDGDGYLVPNDAGRYSVGPSHPPLVTGSDGSVVVVISQRDPQDETVNWLPAPGGQFRLNLRLYGPSQDALDGTWTPPPVENLGPGGLLG</sequence>
<feature type="domain" description="DUF1254" evidence="3">
    <location>
        <begin position="74"/>
        <end position="203"/>
    </location>
</feature>
<evidence type="ECO:0000259" key="3">
    <source>
        <dbReference type="Pfam" id="PF06863"/>
    </source>
</evidence>
<reference evidence="4" key="1">
    <citation type="submission" date="2020-05" db="EMBL/GenBank/DDBJ databases">
        <authorList>
            <person name="Chiriac C."/>
            <person name="Salcher M."/>
            <person name="Ghai R."/>
            <person name="Kavagutti S V."/>
        </authorList>
    </citation>
    <scope>NUCLEOTIDE SEQUENCE</scope>
</reference>
<feature type="region of interest" description="Disordered" evidence="1">
    <location>
        <begin position="142"/>
        <end position="162"/>
    </location>
</feature>